<keyword evidence="3" id="KW-0862">Zinc</keyword>
<dbReference type="PROSITE" id="PS01360">
    <property type="entry name" value="ZF_MYND_1"/>
    <property type="match status" value="1"/>
</dbReference>
<evidence type="ECO:0000256" key="4">
    <source>
        <dbReference type="PROSITE-ProRule" id="PRU00134"/>
    </source>
</evidence>
<comment type="caution">
    <text evidence="7">The sequence shown here is derived from an EMBL/GenBank/DDBJ whole genome shotgun (WGS) entry which is preliminary data.</text>
</comment>
<keyword evidence="8" id="KW-1185">Reference proteome</keyword>
<dbReference type="Gene3D" id="6.10.140.2220">
    <property type="match status" value="1"/>
</dbReference>
<feature type="region of interest" description="Disordered" evidence="5">
    <location>
        <begin position="15"/>
        <end position="73"/>
    </location>
</feature>
<evidence type="ECO:0000256" key="3">
    <source>
        <dbReference type="ARBA" id="ARBA00022833"/>
    </source>
</evidence>
<dbReference type="GO" id="GO:0008270">
    <property type="term" value="F:zinc ion binding"/>
    <property type="evidence" value="ECO:0007669"/>
    <property type="project" value="UniProtKB-KW"/>
</dbReference>
<evidence type="ECO:0000256" key="5">
    <source>
        <dbReference type="SAM" id="MobiDB-lite"/>
    </source>
</evidence>
<feature type="compositionally biased region" description="Acidic residues" evidence="5">
    <location>
        <begin position="23"/>
        <end position="34"/>
    </location>
</feature>
<evidence type="ECO:0000313" key="7">
    <source>
        <dbReference type="EMBL" id="KAJ7328727.1"/>
    </source>
</evidence>
<dbReference type="PROSITE" id="PS50865">
    <property type="entry name" value="ZF_MYND_2"/>
    <property type="match status" value="1"/>
</dbReference>
<feature type="domain" description="MYND-type" evidence="6">
    <location>
        <begin position="210"/>
        <end position="253"/>
    </location>
</feature>
<evidence type="ECO:0000259" key="6">
    <source>
        <dbReference type="PROSITE" id="PS50865"/>
    </source>
</evidence>
<sequence>MYHTMYRGMDAIDYEPDSSLIDSSDDDFDYDDYDAGSGDSGGDVDGWEDYLSDASGDYSTDSDASSHRFAPNDLRNPKSFPSYANCAPVELYDSRDWNNEPIPPPRHWCYLGEIVEHVTSPIRNVLEVRDKAGEDTHLSSNFNLEAQFDVKVGSTIAILYAEMKYFSFGIYGLRLDHAKFVKIFPCNLETVLRINDEIESETSAGSPKKCNGCGKAEEPNKTTLLRCSRCLGCSYCGKECQTAAWKRGHKRECKVFEAVIELKRSRDWGNKKPRNWIAFGEREERRHASDDDEAASDDNDYEHDEHYHFQPEWKDAKAAVVRELQGTFNITS</sequence>
<evidence type="ECO:0000313" key="8">
    <source>
        <dbReference type="Proteomes" id="UP001218218"/>
    </source>
</evidence>
<proteinExistence type="predicted"/>
<gene>
    <name evidence="7" type="ORF">DFH08DRAFT_751302</name>
</gene>
<accession>A0AAD7EIP6</accession>
<feature type="non-terminal residue" evidence="7">
    <location>
        <position position="1"/>
    </location>
</feature>
<dbReference type="InterPro" id="IPR002893">
    <property type="entry name" value="Znf_MYND"/>
</dbReference>
<protein>
    <recommendedName>
        <fullName evidence="6">MYND-type domain-containing protein</fullName>
    </recommendedName>
</protein>
<keyword evidence="1" id="KW-0479">Metal-binding</keyword>
<evidence type="ECO:0000256" key="1">
    <source>
        <dbReference type="ARBA" id="ARBA00022723"/>
    </source>
</evidence>
<dbReference type="EMBL" id="JARIHO010000038">
    <property type="protein sequence ID" value="KAJ7328727.1"/>
    <property type="molecule type" value="Genomic_DNA"/>
</dbReference>
<feature type="compositionally biased region" description="Acidic residues" evidence="5">
    <location>
        <begin position="290"/>
        <end position="302"/>
    </location>
</feature>
<feature type="region of interest" description="Disordered" evidence="5">
    <location>
        <begin position="283"/>
        <end position="302"/>
    </location>
</feature>
<keyword evidence="2 4" id="KW-0863">Zinc-finger</keyword>
<dbReference type="AlphaFoldDB" id="A0AAD7EIP6"/>
<name>A0AAD7EIP6_9AGAR</name>
<dbReference type="Pfam" id="PF01753">
    <property type="entry name" value="zf-MYND"/>
    <property type="match status" value="1"/>
</dbReference>
<reference evidence="7" key="1">
    <citation type="submission" date="2023-03" db="EMBL/GenBank/DDBJ databases">
        <title>Massive genome expansion in bonnet fungi (Mycena s.s.) driven by repeated elements and novel gene families across ecological guilds.</title>
        <authorList>
            <consortium name="Lawrence Berkeley National Laboratory"/>
            <person name="Harder C.B."/>
            <person name="Miyauchi S."/>
            <person name="Viragh M."/>
            <person name="Kuo A."/>
            <person name="Thoen E."/>
            <person name="Andreopoulos B."/>
            <person name="Lu D."/>
            <person name="Skrede I."/>
            <person name="Drula E."/>
            <person name="Henrissat B."/>
            <person name="Morin E."/>
            <person name="Kohler A."/>
            <person name="Barry K."/>
            <person name="LaButti K."/>
            <person name="Morin E."/>
            <person name="Salamov A."/>
            <person name="Lipzen A."/>
            <person name="Mereny Z."/>
            <person name="Hegedus B."/>
            <person name="Baldrian P."/>
            <person name="Stursova M."/>
            <person name="Weitz H."/>
            <person name="Taylor A."/>
            <person name="Grigoriev I.V."/>
            <person name="Nagy L.G."/>
            <person name="Martin F."/>
            <person name="Kauserud H."/>
        </authorList>
    </citation>
    <scope>NUCLEOTIDE SEQUENCE</scope>
    <source>
        <strain evidence="7">CBHHK002</strain>
    </source>
</reference>
<evidence type="ECO:0000256" key="2">
    <source>
        <dbReference type="ARBA" id="ARBA00022771"/>
    </source>
</evidence>
<dbReference type="Proteomes" id="UP001218218">
    <property type="component" value="Unassembled WGS sequence"/>
</dbReference>
<organism evidence="7 8">
    <name type="scientific">Mycena albidolilacea</name>
    <dbReference type="NCBI Taxonomy" id="1033008"/>
    <lineage>
        <taxon>Eukaryota</taxon>
        <taxon>Fungi</taxon>
        <taxon>Dikarya</taxon>
        <taxon>Basidiomycota</taxon>
        <taxon>Agaricomycotina</taxon>
        <taxon>Agaricomycetes</taxon>
        <taxon>Agaricomycetidae</taxon>
        <taxon>Agaricales</taxon>
        <taxon>Marasmiineae</taxon>
        <taxon>Mycenaceae</taxon>
        <taxon>Mycena</taxon>
    </lineage>
</organism>
<dbReference type="SUPFAM" id="SSF144232">
    <property type="entry name" value="HIT/MYND zinc finger-like"/>
    <property type="match status" value="1"/>
</dbReference>